<comment type="similarity">
    <text evidence="1">Belongs to the metallothionein superfamily. Type 15 family.</text>
</comment>
<accession>A0A0D9XM09</accession>
<evidence type="ECO:0000313" key="4">
    <source>
        <dbReference type="EnsemblPlants" id="LPERR10G13250.1"/>
    </source>
</evidence>
<dbReference type="PANTHER" id="PTHR48198">
    <property type="entry name" value="EC PROTEIN HOMOLOG"/>
    <property type="match status" value="1"/>
</dbReference>
<reference evidence="5" key="2">
    <citation type="submission" date="2013-12" db="EMBL/GenBank/DDBJ databases">
        <authorList>
            <person name="Yu Y."/>
            <person name="Lee S."/>
            <person name="de Baynast K."/>
            <person name="Wissotski M."/>
            <person name="Liu L."/>
            <person name="Talag J."/>
            <person name="Goicoechea J."/>
            <person name="Angelova A."/>
            <person name="Jetty R."/>
            <person name="Kudrna D."/>
            <person name="Golser W."/>
            <person name="Rivera L."/>
            <person name="Zhang J."/>
            <person name="Wing R."/>
        </authorList>
    </citation>
    <scope>NUCLEOTIDE SEQUENCE</scope>
</reference>
<name>A0A0D9XM09_9ORYZ</name>
<reference evidence="4" key="3">
    <citation type="submission" date="2015-04" db="UniProtKB">
        <authorList>
            <consortium name="EnsemblPlants"/>
        </authorList>
    </citation>
    <scope>IDENTIFICATION</scope>
</reference>
<proteinExistence type="inferred from homology"/>
<dbReference type="PRINTS" id="PR00877">
    <property type="entry name" value="MTPLANTPEC"/>
</dbReference>
<dbReference type="STRING" id="77586.A0A0D9XM09"/>
<evidence type="ECO:0000256" key="2">
    <source>
        <dbReference type="ARBA" id="ARBA00022723"/>
    </source>
</evidence>
<dbReference type="EnsemblPlants" id="LPERR10G13250.1">
    <property type="protein sequence ID" value="LPERR10G13250.1"/>
    <property type="gene ID" value="LPERR10G13250"/>
</dbReference>
<reference evidence="4 5" key="1">
    <citation type="submission" date="2012-08" db="EMBL/GenBank/DDBJ databases">
        <title>Oryza genome evolution.</title>
        <authorList>
            <person name="Wing R.A."/>
        </authorList>
    </citation>
    <scope>NUCLEOTIDE SEQUENCE</scope>
</reference>
<keyword evidence="2" id="KW-0479">Metal-binding</keyword>
<dbReference type="GO" id="GO:0008270">
    <property type="term" value="F:zinc ion binding"/>
    <property type="evidence" value="ECO:0007669"/>
    <property type="project" value="InterPro"/>
</dbReference>
<dbReference type="Proteomes" id="UP000032180">
    <property type="component" value="Chromosome 10"/>
</dbReference>
<keyword evidence="3" id="KW-0480">Metal-thiolate cluster</keyword>
<dbReference type="AlphaFoldDB" id="A0A0D9XM09"/>
<dbReference type="PANTHER" id="PTHR48198:SF1">
    <property type="entry name" value="METALLOTHIONEIN-LIKE PROTEIN 4A-RELATED"/>
    <property type="match status" value="1"/>
</dbReference>
<dbReference type="Gramene" id="LPERR10G13250.1">
    <property type="protein sequence ID" value="LPERR10G13250.1"/>
    <property type="gene ID" value="LPERR10G13250"/>
</dbReference>
<sequence>MGGCDDKCGCAVPCPGGDACRCASSARSDGGGDERHTTCSCGDHCGCSPCACGRESLPTGRDNRRAGCSCGESCTCASCGATTAATT</sequence>
<evidence type="ECO:0000256" key="3">
    <source>
        <dbReference type="ARBA" id="ARBA00022851"/>
    </source>
</evidence>
<dbReference type="Pfam" id="PF02068">
    <property type="entry name" value="Metallothio_PEC"/>
    <property type="match status" value="1"/>
</dbReference>
<protein>
    <submittedName>
        <fullName evidence="4">Uncharacterized protein</fullName>
    </submittedName>
</protein>
<dbReference type="InterPro" id="IPR000316">
    <property type="entry name" value="Metallthion_15"/>
</dbReference>
<organism evidence="4 5">
    <name type="scientific">Leersia perrieri</name>
    <dbReference type="NCBI Taxonomy" id="77586"/>
    <lineage>
        <taxon>Eukaryota</taxon>
        <taxon>Viridiplantae</taxon>
        <taxon>Streptophyta</taxon>
        <taxon>Embryophyta</taxon>
        <taxon>Tracheophyta</taxon>
        <taxon>Spermatophyta</taxon>
        <taxon>Magnoliopsida</taxon>
        <taxon>Liliopsida</taxon>
        <taxon>Poales</taxon>
        <taxon>Poaceae</taxon>
        <taxon>BOP clade</taxon>
        <taxon>Oryzoideae</taxon>
        <taxon>Oryzeae</taxon>
        <taxon>Oryzinae</taxon>
        <taxon>Leersia</taxon>
    </lineage>
</organism>
<evidence type="ECO:0000256" key="1">
    <source>
        <dbReference type="ARBA" id="ARBA00005802"/>
    </source>
</evidence>
<evidence type="ECO:0000313" key="5">
    <source>
        <dbReference type="Proteomes" id="UP000032180"/>
    </source>
</evidence>
<keyword evidence="5" id="KW-1185">Reference proteome</keyword>
<dbReference type="eggNOG" id="ENOG502S74E">
    <property type="taxonomic scope" value="Eukaryota"/>
</dbReference>
<dbReference type="HOGENOM" id="CLU_166374_0_0_1"/>